<gene>
    <name evidence="1" type="ORF">BST85_06660</name>
</gene>
<dbReference type="EMBL" id="MQUB01000001">
    <property type="protein sequence ID" value="PQB04611.1"/>
    <property type="molecule type" value="Genomic_DNA"/>
</dbReference>
<sequence length="147" mass="16472">MKRPFLLLCLLALISCESDDREPDCSLVLPPPNWFAIGFIDQAGNPLIGTVFTQDSFKLAGAGKVIYLRPVSFGTRETLLVPFPDIQNGATYNLELDADNTERLRVDFETRESSCGNSYIISALFYNGKLFSEEDEEVYLLPKQIDP</sequence>
<dbReference type="PROSITE" id="PS51257">
    <property type="entry name" value="PROKAR_LIPOPROTEIN"/>
    <property type="match status" value="1"/>
</dbReference>
<dbReference type="RefSeq" id="WP_104812539.1">
    <property type="nucleotide sequence ID" value="NZ_MQUB01000001.1"/>
</dbReference>
<organism evidence="1 2">
    <name type="scientific">Aureitalea marina</name>
    <dbReference type="NCBI Taxonomy" id="930804"/>
    <lineage>
        <taxon>Bacteria</taxon>
        <taxon>Pseudomonadati</taxon>
        <taxon>Bacteroidota</taxon>
        <taxon>Flavobacteriia</taxon>
        <taxon>Flavobacteriales</taxon>
        <taxon>Flavobacteriaceae</taxon>
        <taxon>Aureitalea</taxon>
    </lineage>
</organism>
<dbReference type="AlphaFoldDB" id="A0A2S7KPR8"/>
<reference evidence="1 2" key="1">
    <citation type="submission" date="2016-11" db="EMBL/GenBank/DDBJ databases">
        <title>Trade-off between light-utilization and light-protection in marine flavobacteria.</title>
        <authorList>
            <person name="Kumagai Y."/>
        </authorList>
    </citation>
    <scope>NUCLEOTIDE SEQUENCE [LARGE SCALE GENOMIC DNA]</scope>
    <source>
        <strain evidence="1 2">NBRC 107741</strain>
    </source>
</reference>
<keyword evidence="2" id="KW-1185">Reference proteome</keyword>
<dbReference type="Proteomes" id="UP000239800">
    <property type="component" value="Unassembled WGS sequence"/>
</dbReference>
<dbReference type="OrthoDB" id="1449695at2"/>
<protein>
    <submittedName>
        <fullName evidence="1">Uncharacterized protein</fullName>
    </submittedName>
</protein>
<proteinExistence type="predicted"/>
<accession>A0A2S7KPR8</accession>
<name>A0A2S7KPR8_9FLAO</name>
<evidence type="ECO:0000313" key="1">
    <source>
        <dbReference type="EMBL" id="PQB04611.1"/>
    </source>
</evidence>
<comment type="caution">
    <text evidence="1">The sequence shown here is derived from an EMBL/GenBank/DDBJ whole genome shotgun (WGS) entry which is preliminary data.</text>
</comment>
<evidence type="ECO:0000313" key="2">
    <source>
        <dbReference type="Proteomes" id="UP000239800"/>
    </source>
</evidence>